<evidence type="ECO:0000313" key="6">
    <source>
        <dbReference type="EMBL" id="MBI4595748.1"/>
    </source>
</evidence>
<name>A0A933GLV6_UNCTE</name>
<protein>
    <submittedName>
        <fullName evidence="6">ABC transporter substrate-binding protein</fullName>
    </submittedName>
</protein>
<dbReference type="PRINTS" id="PR00337">
    <property type="entry name" value="LEUILEVALBP"/>
</dbReference>
<proteinExistence type="inferred from homology"/>
<reference evidence="6" key="1">
    <citation type="submission" date="2020-07" db="EMBL/GenBank/DDBJ databases">
        <title>Huge and variable diversity of episymbiotic CPR bacteria and DPANN archaea in groundwater ecosystems.</title>
        <authorList>
            <person name="He C.Y."/>
            <person name="Keren R."/>
            <person name="Whittaker M."/>
            <person name="Farag I.F."/>
            <person name="Doudna J."/>
            <person name="Cate J.H.D."/>
            <person name="Banfield J.F."/>
        </authorList>
    </citation>
    <scope>NUCLEOTIDE SEQUENCE</scope>
    <source>
        <strain evidence="6">NC_groundwater_1482_Ag_S-0.65um_47_24</strain>
    </source>
</reference>
<dbReference type="InterPro" id="IPR019546">
    <property type="entry name" value="TAT_signal_bac_arc"/>
</dbReference>
<keyword evidence="3" id="KW-0732">Signal</keyword>
<dbReference type="InterPro" id="IPR028082">
    <property type="entry name" value="Peripla_BP_I"/>
</dbReference>
<sequence>MDQEPKIQFDQQITRRDFVKKAAIGGGVLLGTLSGGIPIRSAKAAQFKDKPVVIGLVPPLTGTYAANGQDVVRGITLGAKEVNERGGLLGREVKIIPEDTKGDPATAVRKAQKLVDKDGAHFLMGVNASHELLALAPVAKDLKTILVSAIASNEKFTGENCSRYGFRISFNDYQRLMTLISYAKEQKFQKYYGIGADYAWGHAAIDGAVSELKKAGKEFVAQDFSPLGTTDYATYISKIKQAKPDAVWVALAGNDIITFMQQAKQFGLAQETQLFLIVIDIFMLKTIGDAALGVLAQSEYSFAWESPANKKFVEQWLKDYNNELPSWFGANNYNAFNMLVKAIETAKTIDTAKVIEAFEGLTHDGLLYSFKMRKEDHQAMHDGFVCKVVKSDKHPVPLLEIKGKIPGEKVILPANQTGCKMA</sequence>
<evidence type="ECO:0000256" key="4">
    <source>
        <dbReference type="ARBA" id="ARBA00022970"/>
    </source>
</evidence>
<dbReference type="PANTHER" id="PTHR30483:SF6">
    <property type="entry name" value="PERIPLASMIC BINDING PROTEIN OF ABC TRANSPORTER FOR NATURAL AMINO ACIDS"/>
    <property type="match status" value="1"/>
</dbReference>
<dbReference type="Proteomes" id="UP000772181">
    <property type="component" value="Unassembled WGS sequence"/>
</dbReference>
<gene>
    <name evidence="6" type="ORF">HY730_05140</name>
</gene>
<keyword evidence="4" id="KW-0029">Amino-acid transport</keyword>
<dbReference type="InterPro" id="IPR028081">
    <property type="entry name" value="Leu-bd"/>
</dbReference>
<dbReference type="PANTHER" id="PTHR30483">
    <property type="entry name" value="LEUCINE-SPECIFIC-BINDING PROTEIN"/>
    <property type="match status" value="1"/>
</dbReference>
<accession>A0A933GLV6</accession>
<dbReference type="InterPro" id="IPR051010">
    <property type="entry name" value="BCAA_transport"/>
</dbReference>
<dbReference type="Pfam" id="PF13458">
    <property type="entry name" value="Peripla_BP_6"/>
    <property type="match status" value="1"/>
</dbReference>
<dbReference type="EMBL" id="JACQWF010000234">
    <property type="protein sequence ID" value="MBI4595748.1"/>
    <property type="molecule type" value="Genomic_DNA"/>
</dbReference>
<dbReference type="PROSITE" id="PS51318">
    <property type="entry name" value="TAT"/>
    <property type="match status" value="1"/>
</dbReference>
<keyword evidence="2" id="KW-0813">Transport</keyword>
<evidence type="ECO:0000313" key="7">
    <source>
        <dbReference type="Proteomes" id="UP000772181"/>
    </source>
</evidence>
<evidence type="ECO:0000256" key="3">
    <source>
        <dbReference type="ARBA" id="ARBA00022729"/>
    </source>
</evidence>
<comment type="caution">
    <text evidence="6">The sequence shown here is derived from an EMBL/GenBank/DDBJ whole genome shotgun (WGS) entry which is preliminary data.</text>
</comment>
<dbReference type="InterPro" id="IPR000709">
    <property type="entry name" value="Leu_Ile_Val-bd"/>
</dbReference>
<evidence type="ECO:0000256" key="1">
    <source>
        <dbReference type="ARBA" id="ARBA00010062"/>
    </source>
</evidence>
<dbReference type="AlphaFoldDB" id="A0A933GLV6"/>
<dbReference type="Gene3D" id="3.40.50.2300">
    <property type="match status" value="2"/>
</dbReference>
<evidence type="ECO:0000256" key="2">
    <source>
        <dbReference type="ARBA" id="ARBA00022448"/>
    </source>
</evidence>
<feature type="domain" description="Leucine-binding protein" evidence="5">
    <location>
        <begin position="51"/>
        <end position="390"/>
    </location>
</feature>
<dbReference type="GO" id="GO:0006865">
    <property type="term" value="P:amino acid transport"/>
    <property type="evidence" value="ECO:0007669"/>
    <property type="project" value="UniProtKB-KW"/>
</dbReference>
<dbReference type="InterPro" id="IPR006311">
    <property type="entry name" value="TAT_signal"/>
</dbReference>
<organism evidence="6 7">
    <name type="scientific">Tectimicrobiota bacterium</name>
    <dbReference type="NCBI Taxonomy" id="2528274"/>
    <lineage>
        <taxon>Bacteria</taxon>
        <taxon>Pseudomonadati</taxon>
        <taxon>Nitrospinota/Tectimicrobiota group</taxon>
        <taxon>Candidatus Tectimicrobiota</taxon>
    </lineage>
</organism>
<evidence type="ECO:0000259" key="5">
    <source>
        <dbReference type="Pfam" id="PF13458"/>
    </source>
</evidence>
<dbReference type="NCBIfam" id="TIGR01409">
    <property type="entry name" value="TAT_signal_seq"/>
    <property type="match status" value="1"/>
</dbReference>
<comment type="similarity">
    <text evidence="1">Belongs to the leucine-binding protein family.</text>
</comment>
<dbReference type="SUPFAM" id="SSF53822">
    <property type="entry name" value="Periplasmic binding protein-like I"/>
    <property type="match status" value="1"/>
</dbReference>
<dbReference type="CDD" id="cd06330">
    <property type="entry name" value="PBP1_As_SBP-like"/>
    <property type="match status" value="1"/>
</dbReference>